<comment type="caution">
    <text evidence="1">The sequence shown here is derived from an EMBL/GenBank/DDBJ whole genome shotgun (WGS) entry which is preliminary data.</text>
</comment>
<gene>
    <name evidence="1" type="ORF">L6164_033543</name>
</gene>
<protein>
    <submittedName>
        <fullName evidence="1">Uncharacterized protein</fullName>
    </submittedName>
</protein>
<evidence type="ECO:0000313" key="1">
    <source>
        <dbReference type="EMBL" id="KAI4300132.1"/>
    </source>
</evidence>
<proteinExistence type="predicted"/>
<accession>A0ACB9KSC2</accession>
<sequence>MHLVELTNRSSSILMVQRTRKNGFPFPSWFRGGAMNDQVTEAYGEVGKVTVHHPTAISALPTMDKDICHVEGKKRVAMIILLFHNRWGGEDEGAIKNIGQSWREVNQRVLQTSPCTVALLVVNCGFREWSQAAMPKKVCLLFTGGPDDHKVLELGTRMAHHPAIRLAMVRFISHGEANDHRASYSLPASSPNLAMQKELDEVVIEEFKVKWNGTVEYIEMDARNITEEVLTVGKAKDYELIIVGKGQQHLAPTMLEKMKDYQADHAELGPIGDILSSSRDIMSSVLILQAKDSANSNGTTSQKIDREKSTTIGIESSV</sequence>
<evidence type="ECO:0000313" key="2">
    <source>
        <dbReference type="Proteomes" id="UP000828941"/>
    </source>
</evidence>
<keyword evidence="2" id="KW-1185">Reference proteome</keyword>
<dbReference type="Proteomes" id="UP000828941">
    <property type="component" value="Chromosome 13"/>
</dbReference>
<dbReference type="EMBL" id="CM039438">
    <property type="protein sequence ID" value="KAI4300132.1"/>
    <property type="molecule type" value="Genomic_DNA"/>
</dbReference>
<organism evidence="1 2">
    <name type="scientific">Bauhinia variegata</name>
    <name type="common">Purple orchid tree</name>
    <name type="synonym">Phanera variegata</name>
    <dbReference type="NCBI Taxonomy" id="167791"/>
    <lineage>
        <taxon>Eukaryota</taxon>
        <taxon>Viridiplantae</taxon>
        <taxon>Streptophyta</taxon>
        <taxon>Embryophyta</taxon>
        <taxon>Tracheophyta</taxon>
        <taxon>Spermatophyta</taxon>
        <taxon>Magnoliopsida</taxon>
        <taxon>eudicotyledons</taxon>
        <taxon>Gunneridae</taxon>
        <taxon>Pentapetalae</taxon>
        <taxon>rosids</taxon>
        <taxon>fabids</taxon>
        <taxon>Fabales</taxon>
        <taxon>Fabaceae</taxon>
        <taxon>Cercidoideae</taxon>
        <taxon>Cercideae</taxon>
        <taxon>Bauhiniinae</taxon>
        <taxon>Bauhinia</taxon>
    </lineage>
</organism>
<reference evidence="1 2" key="1">
    <citation type="journal article" date="2022" name="DNA Res.">
        <title>Chromosomal-level genome assembly of the orchid tree Bauhinia variegata (Leguminosae; Cercidoideae) supports the allotetraploid origin hypothesis of Bauhinia.</title>
        <authorList>
            <person name="Zhong Y."/>
            <person name="Chen Y."/>
            <person name="Zheng D."/>
            <person name="Pang J."/>
            <person name="Liu Y."/>
            <person name="Luo S."/>
            <person name="Meng S."/>
            <person name="Qian L."/>
            <person name="Wei D."/>
            <person name="Dai S."/>
            <person name="Zhou R."/>
        </authorList>
    </citation>
    <scope>NUCLEOTIDE SEQUENCE [LARGE SCALE GENOMIC DNA]</scope>
    <source>
        <strain evidence="1">BV-YZ2020</strain>
    </source>
</reference>
<name>A0ACB9KSC2_BAUVA</name>